<feature type="region of interest" description="Disordered" evidence="1">
    <location>
        <begin position="57"/>
        <end position="81"/>
    </location>
</feature>
<accession>A0A6M3Y203</accession>
<evidence type="ECO:0000256" key="1">
    <source>
        <dbReference type="SAM" id="MobiDB-lite"/>
    </source>
</evidence>
<evidence type="ECO:0000313" key="2">
    <source>
        <dbReference type="EMBL" id="QJI04083.1"/>
    </source>
</evidence>
<gene>
    <name evidence="2" type="ORF">TM448B06007_0009</name>
</gene>
<reference evidence="2" key="1">
    <citation type="submission" date="2020-03" db="EMBL/GenBank/DDBJ databases">
        <title>The deep terrestrial virosphere.</title>
        <authorList>
            <person name="Holmfeldt K."/>
            <person name="Nilsson E."/>
            <person name="Simone D."/>
            <person name="Lopez-Fernandez M."/>
            <person name="Wu X."/>
            <person name="de Brujin I."/>
            <person name="Lundin D."/>
            <person name="Andersson A."/>
            <person name="Bertilsson S."/>
            <person name="Dopson M."/>
        </authorList>
    </citation>
    <scope>NUCLEOTIDE SEQUENCE</scope>
    <source>
        <strain evidence="2">TM448B06007</strain>
    </source>
</reference>
<dbReference type="AlphaFoldDB" id="A0A6M3Y203"/>
<proteinExistence type="predicted"/>
<protein>
    <submittedName>
        <fullName evidence="2">Uncharacterized protein</fullName>
    </submittedName>
</protein>
<sequence length="90" mass="10106">MKVIIDGVAYIPEPVISETKPKPEKGIMAKNDIEAARLYYSFEPLCPECGDRAVPTNFPPKDFGGEKDDKRNKTQVTVLLSTRRLLPNKD</sequence>
<name>A0A6M3Y203_9ZZZZ</name>
<organism evidence="2">
    <name type="scientific">viral metagenome</name>
    <dbReference type="NCBI Taxonomy" id="1070528"/>
    <lineage>
        <taxon>unclassified sequences</taxon>
        <taxon>metagenomes</taxon>
        <taxon>organismal metagenomes</taxon>
    </lineage>
</organism>
<feature type="compositionally biased region" description="Basic and acidic residues" evidence="1">
    <location>
        <begin position="63"/>
        <end position="72"/>
    </location>
</feature>
<dbReference type="EMBL" id="MT145146">
    <property type="protein sequence ID" value="QJI04083.1"/>
    <property type="molecule type" value="Genomic_DNA"/>
</dbReference>